<dbReference type="OrthoDB" id="3936150at2759"/>
<accession>A0A1E3BCM6</accession>
<dbReference type="GO" id="GO:0015606">
    <property type="term" value="F:spermidine transmembrane transporter activity"/>
    <property type="evidence" value="ECO:0007669"/>
    <property type="project" value="TreeGrafter"/>
</dbReference>
<feature type="region of interest" description="Disordered" evidence="5">
    <location>
        <begin position="1"/>
        <end position="22"/>
    </location>
</feature>
<dbReference type="VEuPathDB" id="FungiDB:SI65_05339"/>
<dbReference type="PANTHER" id="PTHR23502:SF38">
    <property type="entry name" value="POLYAMINE TRANSPORTER 4"/>
    <property type="match status" value="1"/>
</dbReference>
<dbReference type="InterPro" id="IPR036259">
    <property type="entry name" value="MFS_trans_sf"/>
</dbReference>
<evidence type="ECO:0000256" key="6">
    <source>
        <dbReference type="SAM" id="Phobius"/>
    </source>
</evidence>
<dbReference type="Pfam" id="PF00083">
    <property type="entry name" value="Sugar_tr"/>
    <property type="match status" value="1"/>
</dbReference>
<keyword evidence="8" id="KW-1185">Reference proteome</keyword>
<gene>
    <name evidence="7" type="ORF">SI65_05339</name>
</gene>
<dbReference type="PANTHER" id="PTHR23502">
    <property type="entry name" value="MAJOR FACILITATOR SUPERFAMILY"/>
    <property type="match status" value="1"/>
</dbReference>
<evidence type="ECO:0000313" key="7">
    <source>
        <dbReference type="EMBL" id="ODM18722.1"/>
    </source>
</evidence>
<evidence type="ECO:0000256" key="5">
    <source>
        <dbReference type="SAM" id="MobiDB-lite"/>
    </source>
</evidence>
<dbReference type="Gene3D" id="1.20.1720.10">
    <property type="entry name" value="Multidrug resistance protein D"/>
    <property type="match status" value="2"/>
</dbReference>
<dbReference type="GO" id="GO:0005886">
    <property type="term" value="C:plasma membrane"/>
    <property type="evidence" value="ECO:0007669"/>
    <property type="project" value="TreeGrafter"/>
</dbReference>
<reference evidence="7 8" key="1">
    <citation type="journal article" date="2016" name="BMC Genomics">
        <title>Comparative genomic and transcriptomic analyses of the Fuzhuan brick tea-fermentation fungus Aspergillus cristatus.</title>
        <authorList>
            <person name="Ge Y."/>
            <person name="Wang Y."/>
            <person name="Liu Y."/>
            <person name="Tan Y."/>
            <person name="Ren X."/>
            <person name="Zhang X."/>
            <person name="Hyde K.D."/>
            <person name="Liu Y."/>
            <person name="Liu Z."/>
        </authorList>
    </citation>
    <scope>NUCLEOTIDE SEQUENCE [LARGE SCALE GENOMIC DNA]</scope>
    <source>
        <strain evidence="7 8">GZAAS20.1005</strain>
    </source>
</reference>
<dbReference type="EMBL" id="JXNT01000005">
    <property type="protein sequence ID" value="ODM18722.1"/>
    <property type="molecule type" value="Genomic_DNA"/>
</dbReference>
<comment type="caution">
    <text evidence="7">The sequence shown here is derived from an EMBL/GenBank/DDBJ whole genome shotgun (WGS) entry which is preliminary data.</text>
</comment>
<keyword evidence="3 6" id="KW-1133">Transmembrane helix</keyword>
<organism evidence="7 8">
    <name type="scientific">Aspergillus cristatus</name>
    <name type="common">Chinese Fuzhuan brick tea-fermentation fungus</name>
    <name type="synonym">Eurotium cristatum</name>
    <dbReference type="NCBI Taxonomy" id="573508"/>
    <lineage>
        <taxon>Eukaryota</taxon>
        <taxon>Fungi</taxon>
        <taxon>Dikarya</taxon>
        <taxon>Ascomycota</taxon>
        <taxon>Pezizomycotina</taxon>
        <taxon>Eurotiomycetes</taxon>
        <taxon>Eurotiomycetidae</taxon>
        <taxon>Eurotiales</taxon>
        <taxon>Aspergillaceae</taxon>
        <taxon>Aspergillus</taxon>
        <taxon>Aspergillus subgen. Aspergillus</taxon>
    </lineage>
</organism>
<feature type="transmembrane region" description="Helical" evidence="6">
    <location>
        <begin position="81"/>
        <end position="101"/>
    </location>
</feature>
<feature type="transmembrane region" description="Helical" evidence="6">
    <location>
        <begin position="108"/>
        <end position="127"/>
    </location>
</feature>
<proteinExistence type="predicted"/>
<dbReference type="AlphaFoldDB" id="A0A1E3BCM6"/>
<comment type="subcellular location">
    <subcellularLocation>
        <location evidence="1">Membrane</location>
        <topology evidence="1">Multi-pass membrane protein</topology>
    </subcellularLocation>
</comment>
<dbReference type="InterPro" id="IPR005828">
    <property type="entry name" value="MFS_sugar_transport-like"/>
</dbReference>
<evidence type="ECO:0008006" key="9">
    <source>
        <dbReference type="Google" id="ProtNLM"/>
    </source>
</evidence>
<feature type="transmembrane region" description="Helical" evidence="6">
    <location>
        <begin position="258"/>
        <end position="280"/>
    </location>
</feature>
<keyword evidence="2 6" id="KW-0812">Transmembrane</keyword>
<sequence>MSAAGGTAVHTEPKEASDAASALDWQRNTHNPSNWPLWKKIYNTTVPALLCFEITFGLSIYTPQHDEVQRVFNVSSTVSLLPYALYVYGLAFGPMISAPLSEMYGRRLIYMLATPMSLLFTLGVGFAKNFTTLVVCRFFCWSLGSSPSGGGSWHHRRSMGRQTHCTSYDFVFFATSLLGPSLGPVVGGCCVVGLFFSFGAQETYAKVVLRSRAKRLGLPPPPGPVFSGNGMAGLKKLLTVTFTRPIYMLVTDPIVRLFSLYTSFNFSMLFSFLAAFPRVFQSTHGFSPGQSGLVFLGITAGCAFGAILKILIDQRIYQKRLAKQHGQIPTEQRFQACIGRFRLLQQPSLDAPAY</sequence>
<protein>
    <recommendedName>
        <fullName evidence="9">Major facilitator superfamily (MFS) profile domain-containing protein</fullName>
    </recommendedName>
</protein>
<feature type="transmembrane region" description="Helical" evidence="6">
    <location>
        <begin position="292"/>
        <end position="312"/>
    </location>
</feature>
<dbReference type="SUPFAM" id="SSF103473">
    <property type="entry name" value="MFS general substrate transporter"/>
    <property type="match status" value="1"/>
</dbReference>
<evidence type="ECO:0000256" key="1">
    <source>
        <dbReference type="ARBA" id="ARBA00004141"/>
    </source>
</evidence>
<keyword evidence="4 6" id="KW-0472">Membrane</keyword>
<feature type="transmembrane region" description="Helical" evidence="6">
    <location>
        <begin position="185"/>
        <end position="205"/>
    </location>
</feature>
<name>A0A1E3BCM6_ASPCR</name>
<evidence type="ECO:0000313" key="8">
    <source>
        <dbReference type="Proteomes" id="UP000094569"/>
    </source>
</evidence>
<dbReference type="GO" id="GO:0000297">
    <property type="term" value="F:spermine transmembrane transporter activity"/>
    <property type="evidence" value="ECO:0007669"/>
    <property type="project" value="TreeGrafter"/>
</dbReference>
<dbReference type="STRING" id="573508.A0A1E3BCM6"/>
<dbReference type="Proteomes" id="UP000094569">
    <property type="component" value="Unassembled WGS sequence"/>
</dbReference>
<evidence type="ECO:0000256" key="4">
    <source>
        <dbReference type="ARBA" id="ARBA00023136"/>
    </source>
</evidence>
<evidence type="ECO:0000256" key="3">
    <source>
        <dbReference type="ARBA" id="ARBA00022989"/>
    </source>
</evidence>
<evidence type="ECO:0000256" key="2">
    <source>
        <dbReference type="ARBA" id="ARBA00022692"/>
    </source>
</evidence>